<dbReference type="RefSeq" id="WP_290320649.1">
    <property type="nucleotide sequence ID" value="NZ_JAUFPN010000285.1"/>
</dbReference>
<protein>
    <submittedName>
        <fullName evidence="1">Uncharacterized protein</fullName>
    </submittedName>
</protein>
<evidence type="ECO:0000313" key="2">
    <source>
        <dbReference type="Proteomes" id="UP001529369"/>
    </source>
</evidence>
<dbReference type="EMBL" id="JAUFPN010000285">
    <property type="protein sequence ID" value="MDN3568539.1"/>
    <property type="molecule type" value="Genomic_DNA"/>
</dbReference>
<accession>A0ABT8AFG5</accession>
<organism evidence="1 2">
    <name type="scientific">Paeniroseomonas aquatica</name>
    <dbReference type="NCBI Taxonomy" id="373043"/>
    <lineage>
        <taxon>Bacteria</taxon>
        <taxon>Pseudomonadati</taxon>
        <taxon>Pseudomonadota</taxon>
        <taxon>Alphaproteobacteria</taxon>
        <taxon>Acetobacterales</taxon>
        <taxon>Acetobacteraceae</taxon>
        <taxon>Paeniroseomonas</taxon>
    </lineage>
</organism>
<keyword evidence="2" id="KW-1185">Reference proteome</keyword>
<name>A0ABT8AFG5_9PROT</name>
<gene>
    <name evidence="1" type="ORF">QWZ14_29535</name>
</gene>
<dbReference type="Proteomes" id="UP001529369">
    <property type="component" value="Unassembled WGS sequence"/>
</dbReference>
<sequence length="53" mass="5796">MMEVIASRCALQEVCDAVVDDVEAAISAQPSEQPLDDLCGLTFRDIAERARSR</sequence>
<reference evidence="2" key="1">
    <citation type="journal article" date="2019" name="Int. J. Syst. Evol. Microbiol.">
        <title>The Global Catalogue of Microorganisms (GCM) 10K type strain sequencing project: providing services to taxonomists for standard genome sequencing and annotation.</title>
        <authorList>
            <consortium name="The Broad Institute Genomics Platform"/>
            <consortium name="The Broad Institute Genome Sequencing Center for Infectious Disease"/>
            <person name="Wu L."/>
            <person name="Ma J."/>
        </authorList>
    </citation>
    <scope>NUCLEOTIDE SEQUENCE [LARGE SCALE GENOMIC DNA]</scope>
    <source>
        <strain evidence="2">CECT 7131</strain>
    </source>
</reference>
<proteinExistence type="predicted"/>
<evidence type="ECO:0000313" key="1">
    <source>
        <dbReference type="EMBL" id="MDN3568539.1"/>
    </source>
</evidence>
<comment type="caution">
    <text evidence="1">The sequence shown here is derived from an EMBL/GenBank/DDBJ whole genome shotgun (WGS) entry which is preliminary data.</text>
</comment>